<dbReference type="InterPro" id="IPR036396">
    <property type="entry name" value="Cyt_P450_sf"/>
</dbReference>
<keyword evidence="3" id="KW-0408">Iron</keyword>
<sequence length="171" mass="18847">MPGWKQTCWGSARRPTNPLPPKPVVQLTATLQLPNGLTLEVPITIDSGSNADFVGVQFIKQHRIALLPATLPLNVVTFGHRPIVVLSGFQAVKEALIDHSEELDERPETPFLTTMAKGKGIALSNGHTWRQQRRFGVVTMRKLGLGKKGMEHQVAEEAHQLVEVFARSKGM</sequence>
<dbReference type="GO" id="GO:0016712">
    <property type="term" value="F:oxidoreductase activity, acting on paired donors, with incorporation or reduction of molecular oxygen, reduced flavin or flavoprotein as one donor, and incorporation of one atom of oxygen"/>
    <property type="evidence" value="ECO:0007669"/>
    <property type="project" value="TreeGrafter"/>
</dbReference>
<evidence type="ECO:0000256" key="2">
    <source>
        <dbReference type="ARBA" id="ARBA00022723"/>
    </source>
</evidence>
<dbReference type="GO" id="GO:0005737">
    <property type="term" value="C:cytoplasm"/>
    <property type="evidence" value="ECO:0007669"/>
    <property type="project" value="TreeGrafter"/>
</dbReference>
<dbReference type="GO" id="GO:0006805">
    <property type="term" value="P:xenobiotic metabolic process"/>
    <property type="evidence" value="ECO:0007669"/>
    <property type="project" value="TreeGrafter"/>
</dbReference>
<dbReference type="GO" id="GO:0006082">
    <property type="term" value="P:organic acid metabolic process"/>
    <property type="evidence" value="ECO:0007669"/>
    <property type="project" value="TreeGrafter"/>
</dbReference>
<keyword evidence="6" id="KW-1185">Reference proteome</keyword>
<evidence type="ECO:0000256" key="1">
    <source>
        <dbReference type="ARBA" id="ARBA00010617"/>
    </source>
</evidence>
<reference evidence="5" key="1">
    <citation type="submission" date="2022-12" db="EMBL/GenBank/DDBJ databases">
        <authorList>
            <person name="Alioto T."/>
            <person name="Alioto T."/>
            <person name="Gomez Garrido J."/>
        </authorList>
    </citation>
    <scope>NUCLEOTIDE SEQUENCE</scope>
</reference>
<feature type="region of interest" description="Disordered" evidence="4">
    <location>
        <begin position="1"/>
        <end position="21"/>
    </location>
</feature>
<organism evidence="5 6">
    <name type="scientific">Podarcis lilfordi</name>
    <name type="common">Lilford's wall lizard</name>
    <dbReference type="NCBI Taxonomy" id="74358"/>
    <lineage>
        <taxon>Eukaryota</taxon>
        <taxon>Metazoa</taxon>
        <taxon>Chordata</taxon>
        <taxon>Craniata</taxon>
        <taxon>Vertebrata</taxon>
        <taxon>Euteleostomi</taxon>
        <taxon>Lepidosauria</taxon>
        <taxon>Squamata</taxon>
        <taxon>Bifurcata</taxon>
        <taxon>Unidentata</taxon>
        <taxon>Episquamata</taxon>
        <taxon>Laterata</taxon>
        <taxon>Lacertibaenia</taxon>
        <taxon>Lacertidae</taxon>
        <taxon>Podarcis</taxon>
    </lineage>
</organism>
<gene>
    <name evidence="5" type="ORF">PODLI_1B023795</name>
</gene>
<dbReference type="InterPro" id="IPR001128">
    <property type="entry name" value="Cyt_P450"/>
</dbReference>
<name>A0AA35KEZ5_9SAUR</name>
<evidence type="ECO:0000313" key="5">
    <source>
        <dbReference type="EMBL" id="CAI5776023.1"/>
    </source>
</evidence>
<dbReference type="EMBL" id="OX395130">
    <property type="protein sequence ID" value="CAI5776023.1"/>
    <property type="molecule type" value="Genomic_DNA"/>
</dbReference>
<dbReference type="PANTHER" id="PTHR24300:SF134">
    <property type="entry name" value="CYTOCHROME P450, FAMILY 2, SUBFAMILY AB, POLYPEPTIDE 2-RELATED"/>
    <property type="match status" value="1"/>
</dbReference>
<evidence type="ECO:0000256" key="4">
    <source>
        <dbReference type="SAM" id="MobiDB-lite"/>
    </source>
</evidence>
<comment type="similarity">
    <text evidence="1">Belongs to the cytochrome P450 family.</text>
</comment>
<protein>
    <submittedName>
        <fullName evidence="5">Cytochrome P450 2J5-like</fullName>
    </submittedName>
</protein>
<proteinExistence type="inferred from homology"/>
<dbReference type="Pfam" id="PF00067">
    <property type="entry name" value="p450"/>
    <property type="match status" value="1"/>
</dbReference>
<dbReference type="Gene3D" id="1.10.630.10">
    <property type="entry name" value="Cytochrome P450"/>
    <property type="match status" value="1"/>
</dbReference>
<evidence type="ECO:0000313" key="6">
    <source>
        <dbReference type="Proteomes" id="UP001178461"/>
    </source>
</evidence>
<keyword evidence="2" id="KW-0479">Metal-binding</keyword>
<accession>A0AA35KEZ5</accession>
<dbReference type="AlphaFoldDB" id="A0AA35KEZ5"/>
<dbReference type="Proteomes" id="UP001178461">
    <property type="component" value="Chromosome 5"/>
</dbReference>
<dbReference type="InterPro" id="IPR050182">
    <property type="entry name" value="Cytochrome_P450_fam2"/>
</dbReference>
<dbReference type="GO" id="GO:0005506">
    <property type="term" value="F:iron ion binding"/>
    <property type="evidence" value="ECO:0007669"/>
    <property type="project" value="InterPro"/>
</dbReference>
<dbReference type="GO" id="GO:0020037">
    <property type="term" value="F:heme binding"/>
    <property type="evidence" value="ECO:0007669"/>
    <property type="project" value="InterPro"/>
</dbReference>
<evidence type="ECO:0000256" key="3">
    <source>
        <dbReference type="ARBA" id="ARBA00023004"/>
    </source>
</evidence>
<dbReference type="PANTHER" id="PTHR24300">
    <property type="entry name" value="CYTOCHROME P450 508A4-RELATED"/>
    <property type="match status" value="1"/>
</dbReference>
<dbReference type="SUPFAM" id="SSF48264">
    <property type="entry name" value="Cytochrome P450"/>
    <property type="match status" value="1"/>
</dbReference>